<dbReference type="EMBL" id="CP019477">
    <property type="protein sequence ID" value="UQC85643.1"/>
    <property type="molecule type" value="Genomic_DNA"/>
</dbReference>
<name>A0A9Q8WJ81_9PEZI</name>
<keyword evidence="2" id="KW-1185">Reference proteome</keyword>
<sequence>MTTLAAWKEDAEKDGTLCATRTADDGGPKIVHVAMTWVVGRGVTSRLRHRPDEWFSLLLDARSAFVFASSPTIQSSKIRQASKVAWQVPPLARPESSTAKCTNFFWTTPTRRSPLTDRRIHIAVFAASYLAFRHCSRYHGENRTREWLVDAYQQFRLFHSKPFFSISQDLS</sequence>
<dbReference type="KEGG" id="clup:CLUP02_11142"/>
<evidence type="ECO:0000313" key="1">
    <source>
        <dbReference type="EMBL" id="UQC85643.1"/>
    </source>
</evidence>
<proteinExistence type="predicted"/>
<dbReference type="RefSeq" id="XP_049147255.1">
    <property type="nucleotide sequence ID" value="XM_049290110.1"/>
</dbReference>
<organism evidence="1 2">
    <name type="scientific">Colletotrichum lupini</name>
    <dbReference type="NCBI Taxonomy" id="145971"/>
    <lineage>
        <taxon>Eukaryota</taxon>
        <taxon>Fungi</taxon>
        <taxon>Dikarya</taxon>
        <taxon>Ascomycota</taxon>
        <taxon>Pezizomycotina</taxon>
        <taxon>Sordariomycetes</taxon>
        <taxon>Hypocreomycetidae</taxon>
        <taxon>Glomerellales</taxon>
        <taxon>Glomerellaceae</taxon>
        <taxon>Colletotrichum</taxon>
        <taxon>Colletotrichum acutatum species complex</taxon>
    </lineage>
</organism>
<dbReference type="Proteomes" id="UP000830671">
    <property type="component" value="Chromosome 5"/>
</dbReference>
<dbReference type="GeneID" id="73345120"/>
<protein>
    <submittedName>
        <fullName evidence="1">Uncharacterized protein</fullName>
    </submittedName>
</protein>
<evidence type="ECO:0000313" key="2">
    <source>
        <dbReference type="Proteomes" id="UP000830671"/>
    </source>
</evidence>
<reference evidence="1" key="1">
    <citation type="journal article" date="2021" name="Mol. Plant Microbe Interact.">
        <title>Complete Genome Sequence of the Plant-Pathogenic Fungus Colletotrichum lupini.</title>
        <authorList>
            <person name="Baroncelli R."/>
            <person name="Pensec F."/>
            <person name="Da Lio D."/>
            <person name="Boufleur T."/>
            <person name="Vicente I."/>
            <person name="Sarrocco S."/>
            <person name="Picot A."/>
            <person name="Baraldi E."/>
            <person name="Sukno S."/>
            <person name="Thon M."/>
            <person name="Le Floch G."/>
        </authorList>
    </citation>
    <scope>NUCLEOTIDE SEQUENCE</scope>
    <source>
        <strain evidence="1">IMI 504893</strain>
    </source>
</reference>
<accession>A0A9Q8WJ81</accession>
<gene>
    <name evidence="1" type="ORF">CLUP02_11142</name>
</gene>
<dbReference type="AlphaFoldDB" id="A0A9Q8WJ81"/>